<reference evidence="1 2" key="1">
    <citation type="submission" date="2018-10" db="EMBL/GenBank/DDBJ databases">
        <title>A high-quality apple genome assembly.</title>
        <authorList>
            <person name="Hu J."/>
        </authorList>
    </citation>
    <scope>NUCLEOTIDE SEQUENCE [LARGE SCALE GENOMIC DNA]</scope>
    <source>
        <strain evidence="2">cv. HFTH1</strain>
        <tissue evidence="1">Young leaf</tissue>
    </source>
</reference>
<sequence length="136" mass="16146">MCSHVISYRISVSVSVSMHPWLSSLHVHEREQNCTHFSFYLVICSFVISKFLNWHCSFRQHAPNPPRHSTTYKTQVSRNANIAKLEAGYLFPEVCGVVMFFHFQMWRCPFDLLVQLFQMWRCPFEVNPLHSEFNLF</sequence>
<gene>
    <name evidence="1" type="ORF">DVH24_034453</name>
</gene>
<dbReference type="EMBL" id="RDQH01000336">
    <property type="protein sequence ID" value="RXH87553.1"/>
    <property type="molecule type" value="Genomic_DNA"/>
</dbReference>
<keyword evidence="2" id="KW-1185">Reference proteome</keyword>
<organism evidence="1 2">
    <name type="scientific">Malus domestica</name>
    <name type="common">Apple</name>
    <name type="synonym">Pyrus malus</name>
    <dbReference type="NCBI Taxonomy" id="3750"/>
    <lineage>
        <taxon>Eukaryota</taxon>
        <taxon>Viridiplantae</taxon>
        <taxon>Streptophyta</taxon>
        <taxon>Embryophyta</taxon>
        <taxon>Tracheophyta</taxon>
        <taxon>Spermatophyta</taxon>
        <taxon>Magnoliopsida</taxon>
        <taxon>eudicotyledons</taxon>
        <taxon>Gunneridae</taxon>
        <taxon>Pentapetalae</taxon>
        <taxon>rosids</taxon>
        <taxon>fabids</taxon>
        <taxon>Rosales</taxon>
        <taxon>Rosaceae</taxon>
        <taxon>Amygdaloideae</taxon>
        <taxon>Maleae</taxon>
        <taxon>Malus</taxon>
    </lineage>
</organism>
<evidence type="ECO:0000313" key="1">
    <source>
        <dbReference type="EMBL" id="RXH87553.1"/>
    </source>
</evidence>
<evidence type="ECO:0000313" key="2">
    <source>
        <dbReference type="Proteomes" id="UP000290289"/>
    </source>
</evidence>
<dbReference type="Proteomes" id="UP000290289">
    <property type="component" value="Chromosome 10"/>
</dbReference>
<dbReference type="AlphaFoldDB" id="A0A498J173"/>
<comment type="caution">
    <text evidence="1">The sequence shown here is derived from an EMBL/GenBank/DDBJ whole genome shotgun (WGS) entry which is preliminary data.</text>
</comment>
<protein>
    <submittedName>
        <fullName evidence="1">Uncharacterized protein</fullName>
    </submittedName>
</protein>
<name>A0A498J173_MALDO</name>
<accession>A0A498J173</accession>
<proteinExistence type="predicted"/>